<evidence type="ECO:0000259" key="10">
    <source>
        <dbReference type="Pfam" id="PF03175"/>
    </source>
</evidence>
<dbReference type="Gene3D" id="1.10.287.690">
    <property type="entry name" value="Helix hairpin bin"/>
    <property type="match status" value="1"/>
</dbReference>
<dbReference type="Gene3D" id="3.90.1600.10">
    <property type="entry name" value="Palm domain of DNA polymerase"/>
    <property type="match status" value="1"/>
</dbReference>
<evidence type="ECO:0000256" key="9">
    <source>
        <dbReference type="SAM" id="Coils"/>
    </source>
</evidence>
<dbReference type="PRINTS" id="PR00106">
    <property type="entry name" value="DNAPOLB"/>
</dbReference>
<comment type="caution">
    <text evidence="11">The sequence shown here is derived from an EMBL/GenBank/DDBJ whole genome shotgun (WGS) entry which is preliminary data.</text>
</comment>
<dbReference type="Proteomes" id="UP001470230">
    <property type="component" value="Unassembled WGS sequence"/>
</dbReference>
<dbReference type="Gene3D" id="4.10.80.20">
    <property type="entry name" value="DNA polymerase, domain 5"/>
    <property type="match status" value="1"/>
</dbReference>
<dbReference type="Gene3D" id="3.30.420.10">
    <property type="entry name" value="Ribonuclease H-like superfamily/Ribonuclease H"/>
    <property type="match status" value="1"/>
</dbReference>
<dbReference type="InterPro" id="IPR043502">
    <property type="entry name" value="DNA/RNA_pol_sf"/>
</dbReference>
<evidence type="ECO:0000256" key="5">
    <source>
        <dbReference type="ARBA" id="ARBA00022705"/>
    </source>
</evidence>
<keyword evidence="5" id="KW-0235">DNA replication</keyword>
<evidence type="ECO:0000256" key="2">
    <source>
        <dbReference type="ARBA" id="ARBA00012417"/>
    </source>
</evidence>
<dbReference type="EMBL" id="JAPFFF010000597">
    <property type="protein sequence ID" value="KAK8833916.1"/>
    <property type="molecule type" value="Genomic_DNA"/>
</dbReference>
<name>A0ABR2GJN9_9EUKA</name>
<feature type="coiled-coil region" evidence="9">
    <location>
        <begin position="50"/>
        <end position="99"/>
    </location>
</feature>
<gene>
    <name evidence="12" type="ORF">M9Y10_015873</name>
    <name evidence="11" type="ORF">M9Y10_039789</name>
</gene>
<accession>A0ABR2GJN9</accession>
<reference evidence="11 13" key="1">
    <citation type="submission" date="2024-04" db="EMBL/GenBank/DDBJ databases">
        <title>Tritrichomonas musculus Genome.</title>
        <authorList>
            <person name="Alves-Ferreira E."/>
            <person name="Grigg M."/>
            <person name="Lorenzi H."/>
            <person name="Galac M."/>
        </authorList>
    </citation>
    <scope>NUCLEOTIDE SEQUENCE [LARGE SCALE GENOMIC DNA]</scope>
    <source>
        <strain evidence="11 13">EAF2021</strain>
    </source>
</reference>
<keyword evidence="9" id="KW-0175">Coiled coil</keyword>
<keyword evidence="7" id="KW-0238">DNA-binding</keyword>
<comment type="catalytic activity">
    <reaction evidence="8">
        <text>DNA(n) + a 2'-deoxyribonucleoside 5'-triphosphate = DNA(n+1) + diphosphate</text>
        <dbReference type="Rhea" id="RHEA:22508"/>
        <dbReference type="Rhea" id="RHEA-COMP:17339"/>
        <dbReference type="Rhea" id="RHEA-COMP:17340"/>
        <dbReference type="ChEBI" id="CHEBI:33019"/>
        <dbReference type="ChEBI" id="CHEBI:61560"/>
        <dbReference type="ChEBI" id="CHEBI:173112"/>
        <dbReference type="EC" id="2.7.7.7"/>
    </reaction>
</comment>
<dbReference type="SUPFAM" id="SSF56672">
    <property type="entry name" value="DNA/RNA polymerases"/>
    <property type="match status" value="1"/>
</dbReference>
<protein>
    <recommendedName>
        <fullName evidence="2">DNA-directed DNA polymerase</fullName>
        <ecNumber evidence="2">2.7.7.7</ecNumber>
    </recommendedName>
</protein>
<dbReference type="EMBL" id="JAPFFF010000020">
    <property type="protein sequence ID" value="KAK8857468.1"/>
    <property type="molecule type" value="Genomic_DNA"/>
</dbReference>
<dbReference type="InterPro" id="IPR012337">
    <property type="entry name" value="RNaseH-like_sf"/>
</dbReference>
<evidence type="ECO:0000313" key="12">
    <source>
        <dbReference type="EMBL" id="KAK8857468.1"/>
    </source>
</evidence>
<sequence>MSKLISKLSKSEILSLPGFKKYNSLTVRELKPILKKSIRDLDIDFRGVRVSDYINRVKEIEEDQKKSDEELFKQISSKKDSLKKQKRSHEQYKQSLKENASFLRSLMNMSDVYTLPKPSESKLYIESLMNIQTEYTTSKSEERRRYEENVTNKEEYQEELKRMMIAVKNHETFTVDIGDDGEKQYAFTKVLRYIRKKKSDEWRPLVYGYDMNGNSRVFNVNKESDLEDMIKCILGEITVEQYSSDCDPGLIGWDYIPVRFEVKFIKMIKNEETGKTEFIEKVDGEEVILESMDYFRDAPDSAFFPYVNLIDSLDLTRYQIYNSIERKNYRDNCFVYACIQSGVFTEDEIHKLRTMMLTRSIPNKKILEIAIQMSCHFVLYKFDDTKDSRHQRQLSIDTRKNSKVVADRMIQLLTYKDHFMIDMNEKIPITKYYIEHKDELDKKFSDISPKKRQLIKNNKGEKSDGTGITTVLKTMFECGYFREINECDQDILETCEFDNHLNDYIDLSYDEKLCCKEENDEIKKSTNWSHIYYADYETDVTVSPHKPYLCCVCDDKSMKTFTGPNLTSRFLNSLQTNSLTYFHNLKYDGCFFINEPGWETQITQRNGTLLQVIMDKCKMAPLTDKKTKKPIIDPKTKKPKMHKIRERHLTFRNSYSIIPAPLKDFSDMFKLKVHKEIIAYRIYTEANMKRVSIPFDEFYDQYVTENIDKKSEEELKKDREQLLKNAKFAKSYNEEKQEIDIMKYAQFYCIKDCLTLMDGMNKFNNDLSEVFKNASRTWVGIHQFLSISAVGYDFARIYGCFNHCFRLSGKPQNFIQRCVSGGRTMTANNEKQYIVDRIQDFDAVSLYPSAMSIMDGVPKGKPKVIPDNCPHLNDKVNSVHSQLMSYDTFFAEINIIRITPKSSRIYRFGQVFTHNDKGSKIFCNETVNHYYVDKITLMDLMEFYDIEYQFIRGYYFDEGFNNMINEFITKLFNLRLKYKSEKNPLEKSIKLLLNSIYGKSILKPMVDEVKVIDKSKLISYIYRNYNFIKEVQYTDSSKVFVKKIKPINNHFNLPQFGASVLSWSKHIMNQVMSTAEQNNIDIYYQDTDSMHLKECDVSKLADIYKEKYGRDLIGKQMTQFHCDFDEFDGAVGEIHSRKLIALGKKSYLDILVDEEGNEGYHIRMKGVPKQCVLNKCKRLGITVEELYERMYNGESVTFDLTDGSNCFKKTKTFQQITLPQFYRKVQF</sequence>
<dbReference type="Pfam" id="PF03175">
    <property type="entry name" value="DNA_pol_B_2"/>
    <property type="match status" value="1"/>
</dbReference>
<evidence type="ECO:0000313" key="13">
    <source>
        <dbReference type="Proteomes" id="UP001470230"/>
    </source>
</evidence>
<dbReference type="PANTHER" id="PTHR48144">
    <property type="entry name" value="DNA-DIRECTED DNA POLYMERASE"/>
    <property type="match status" value="1"/>
</dbReference>
<dbReference type="InterPro" id="IPR006172">
    <property type="entry name" value="DNA-dir_DNA_pol_B"/>
</dbReference>
<dbReference type="Gene3D" id="3.30.1770.10">
    <property type="entry name" value="TPR 1 domain of DNA polymerase"/>
    <property type="match status" value="1"/>
</dbReference>
<keyword evidence="4" id="KW-0548">Nucleotidyltransferase</keyword>
<evidence type="ECO:0000256" key="6">
    <source>
        <dbReference type="ARBA" id="ARBA00022932"/>
    </source>
</evidence>
<dbReference type="SUPFAM" id="SSF53098">
    <property type="entry name" value="Ribonuclease H-like"/>
    <property type="match status" value="1"/>
</dbReference>
<evidence type="ECO:0000256" key="8">
    <source>
        <dbReference type="ARBA" id="ARBA00049244"/>
    </source>
</evidence>
<feature type="domain" description="DNA-directed DNA polymerase family B mitochondria/virus" evidence="10">
    <location>
        <begin position="577"/>
        <end position="1076"/>
    </location>
</feature>
<dbReference type="EC" id="2.7.7.7" evidence="2"/>
<keyword evidence="6" id="KW-0239">DNA-directed DNA polymerase</keyword>
<evidence type="ECO:0000256" key="4">
    <source>
        <dbReference type="ARBA" id="ARBA00022695"/>
    </source>
</evidence>
<keyword evidence="3" id="KW-0808">Transferase</keyword>
<evidence type="ECO:0000256" key="3">
    <source>
        <dbReference type="ARBA" id="ARBA00022679"/>
    </source>
</evidence>
<evidence type="ECO:0000256" key="1">
    <source>
        <dbReference type="ARBA" id="ARBA00005755"/>
    </source>
</evidence>
<keyword evidence="13" id="KW-1185">Reference proteome</keyword>
<comment type="similarity">
    <text evidence="1">Belongs to the DNA polymerase type-B family.</text>
</comment>
<dbReference type="InterPro" id="IPR023211">
    <property type="entry name" value="DNA_pol_palm_dom_sf"/>
</dbReference>
<proteinExistence type="inferred from homology"/>
<dbReference type="InterPro" id="IPR036397">
    <property type="entry name" value="RNaseH_sf"/>
</dbReference>
<dbReference type="PANTHER" id="PTHR48144:SF2">
    <property type="entry name" value="DNA-DIRECTED DNA POLYMERASE"/>
    <property type="match status" value="1"/>
</dbReference>
<dbReference type="InterPro" id="IPR004868">
    <property type="entry name" value="DNA-dir_DNA_pol_B_mt/vir"/>
</dbReference>
<organism evidence="11 13">
    <name type="scientific">Tritrichomonas musculus</name>
    <dbReference type="NCBI Taxonomy" id="1915356"/>
    <lineage>
        <taxon>Eukaryota</taxon>
        <taxon>Metamonada</taxon>
        <taxon>Parabasalia</taxon>
        <taxon>Tritrichomonadida</taxon>
        <taxon>Tritrichomonadidae</taxon>
        <taxon>Tritrichomonas</taxon>
    </lineage>
</organism>
<evidence type="ECO:0000256" key="7">
    <source>
        <dbReference type="ARBA" id="ARBA00023125"/>
    </source>
</evidence>
<evidence type="ECO:0000313" key="11">
    <source>
        <dbReference type="EMBL" id="KAK8833916.1"/>
    </source>
</evidence>